<accession>A0A2S7I4U5</accession>
<feature type="transmembrane region" description="Helical" evidence="1">
    <location>
        <begin position="129"/>
        <end position="154"/>
    </location>
</feature>
<dbReference type="EMBL" id="PTPZ01000003">
    <property type="protein sequence ID" value="PPZ91593.1"/>
    <property type="molecule type" value="Genomic_DNA"/>
</dbReference>
<sequence>MEQSTLKFLRLLIPGIIIVIISYCFIQIITDKKFGDLDFSEYSIPLFVALVFGALYQTFNIRFLITNYTHKQIDLNIKRNIMNLYVGNLSATQTQYLFKKDRLKNVFYKIIDSDPSLSAKGKNVYFNGLLWTSFADTFIISILSSIFILIFTLFNSTNTDDLRTLSFFLLLIALASICFHFVAFLNHIKISNSQIEFIETNHIMDVKNIIDKILSENNVL</sequence>
<name>A0A2S7I4U5_9FLAO</name>
<feature type="transmembrane region" description="Helical" evidence="1">
    <location>
        <begin position="166"/>
        <end position="185"/>
    </location>
</feature>
<dbReference type="Proteomes" id="UP000238565">
    <property type="component" value="Unassembled WGS sequence"/>
</dbReference>
<gene>
    <name evidence="2" type="ORF">C3729_05840</name>
</gene>
<organism evidence="2 3">
    <name type="scientific">Cloacibacterium normanense</name>
    <dbReference type="NCBI Taxonomy" id="237258"/>
    <lineage>
        <taxon>Bacteria</taxon>
        <taxon>Pseudomonadati</taxon>
        <taxon>Bacteroidota</taxon>
        <taxon>Flavobacteriia</taxon>
        <taxon>Flavobacteriales</taxon>
        <taxon>Weeksellaceae</taxon>
    </lineage>
</organism>
<proteinExistence type="predicted"/>
<feature type="transmembrane region" description="Helical" evidence="1">
    <location>
        <begin position="12"/>
        <end position="30"/>
    </location>
</feature>
<protein>
    <submittedName>
        <fullName evidence="2">Uncharacterized protein</fullName>
    </submittedName>
</protein>
<keyword evidence="1" id="KW-0472">Membrane</keyword>
<evidence type="ECO:0000313" key="3">
    <source>
        <dbReference type="Proteomes" id="UP000238565"/>
    </source>
</evidence>
<keyword evidence="1" id="KW-1133">Transmembrane helix</keyword>
<keyword evidence="1" id="KW-0812">Transmembrane</keyword>
<dbReference type="AlphaFoldDB" id="A0A2S7I4U5"/>
<dbReference type="RefSeq" id="WP_104793303.1">
    <property type="nucleotide sequence ID" value="NZ_PTPZ01000003.1"/>
</dbReference>
<comment type="caution">
    <text evidence="2">The sequence shown here is derived from an EMBL/GenBank/DDBJ whole genome shotgun (WGS) entry which is preliminary data.</text>
</comment>
<feature type="transmembrane region" description="Helical" evidence="1">
    <location>
        <begin position="42"/>
        <end position="65"/>
    </location>
</feature>
<evidence type="ECO:0000256" key="1">
    <source>
        <dbReference type="SAM" id="Phobius"/>
    </source>
</evidence>
<evidence type="ECO:0000313" key="2">
    <source>
        <dbReference type="EMBL" id="PPZ91593.1"/>
    </source>
</evidence>
<reference evidence="2 3" key="1">
    <citation type="submission" date="2018-02" db="EMBL/GenBank/DDBJ databases">
        <title>Draft genome sequence of bacterial isolates from marine environment.</title>
        <authorList>
            <person name="Singh S.K."/>
            <person name="Hill R."/>
            <person name="Major S."/>
            <person name="Cai H."/>
            <person name="Li Y."/>
        </authorList>
    </citation>
    <scope>NUCLEOTIDE SEQUENCE [LARGE SCALE GENOMIC DNA]</scope>
    <source>
        <strain evidence="2 3">IMET F</strain>
    </source>
</reference>